<evidence type="ECO:0000256" key="1">
    <source>
        <dbReference type="ARBA" id="ARBA00008791"/>
    </source>
</evidence>
<dbReference type="InterPro" id="IPR006016">
    <property type="entry name" value="UspA"/>
</dbReference>
<dbReference type="AlphaFoldDB" id="A0AAU7LY81"/>
<dbReference type="Gene3D" id="3.40.50.12370">
    <property type="match status" value="1"/>
</dbReference>
<sequence>MHVTRRNRASLAAGRAEAARHIAVHQAFIGSDLVIVGKRRDSTFVDFLFGSVARRVVSLGGCDVLVVGHDYQAPTGAAAKGRMQSLLQGEASQLQLVRRKAV</sequence>
<geneLocation type="plasmid" evidence="3">
    <name>p1</name>
</geneLocation>
<protein>
    <submittedName>
        <fullName evidence="3">Universal stress protein</fullName>
    </submittedName>
</protein>
<keyword evidence="3" id="KW-0614">Plasmid</keyword>
<dbReference type="Pfam" id="PF00582">
    <property type="entry name" value="Usp"/>
    <property type="match status" value="1"/>
</dbReference>
<dbReference type="EMBL" id="CP157676">
    <property type="protein sequence ID" value="XBP72556.1"/>
    <property type="molecule type" value="Genomic_DNA"/>
</dbReference>
<proteinExistence type="inferred from homology"/>
<gene>
    <name evidence="3" type="ORF">ABLV49_20920</name>
</gene>
<reference evidence="3" key="1">
    <citation type="submission" date="2024-05" db="EMBL/GenBank/DDBJ databases">
        <authorList>
            <person name="Bunk B."/>
            <person name="Swiderski J."/>
            <person name="Sproer C."/>
            <person name="Thiel V."/>
        </authorList>
    </citation>
    <scope>NUCLEOTIDE SEQUENCE</scope>
    <source>
        <strain evidence="3">DSM 17735</strain>
        <plasmid evidence="3">p1</plasmid>
    </source>
</reference>
<evidence type="ECO:0000259" key="2">
    <source>
        <dbReference type="Pfam" id="PF00582"/>
    </source>
</evidence>
<comment type="similarity">
    <text evidence="1">Belongs to the universal stress protein A family.</text>
</comment>
<organism evidence="3">
    <name type="scientific">Polaromonas hydrogenivorans</name>
    <dbReference type="NCBI Taxonomy" id="335476"/>
    <lineage>
        <taxon>Bacteria</taxon>
        <taxon>Pseudomonadati</taxon>
        <taxon>Pseudomonadota</taxon>
        <taxon>Betaproteobacteria</taxon>
        <taxon>Burkholderiales</taxon>
        <taxon>Comamonadaceae</taxon>
        <taxon>Polaromonas</taxon>
    </lineage>
</organism>
<dbReference type="InterPro" id="IPR006015">
    <property type="entry name" value="Universal_stress_UspA"/>
</dbReference>
<dbReference type="RefSeq" id="WP_349282220.1">
    <property type="nucleotide sequence ID" value="NZ_CBCSCU010000125.1"/>
</dbReference>
<dbReference type="SUPFAM" id="SSF52402">
    <property type="entry name" value="Adenine nucleotide alpha hydrolases-like"/>
    <property type="match status" value="1"/>
</dbReference>
<name>A0AAU7LY81_9BURK</name>
<dbReference type="PRINTS" id="PR01438">
    <property type="entry name" value="UNVRSLSTRESS"/>
</dbReference>
<evidence type="ECO:0000313" key="3">
    <source>
        <dbReference type="EMBL" id="XBP72556.1"/>
    </source>
</evidence>
<feature type="domain" description="UspA" evidence="2">
    <location>
        <begin position="19"/>
        <end position="67"/>
    </location>
</feature>
<accession>A0AAU7LY81</accession>